<dbReference type="Pfam" id="PF04230">
    <property type="entry name" value="PS_pyruv_trans"/>
    <property type="match status" value="1"/>
</dbReference>
<comment type="caution">
    <text evidence="2">The sequence shown here is derived from an EMBL/GenBank/DDBJ whole genome shotgun (WGS) entry which is preliminary data.</text>
</comment>
<sequence length="337" mass="38062">MDVFYFKDPKFNFGDDLNAYIWKEVLPKNVLESPDLTVVGIGSILTSERLEKFVGGDRKIAVLGTGVSYGTPPSDMSAWCLAAVRGPLSAAVLGQPNLSVTDGAILLALTQNLYTKQDKPEKIIFMPHRSSLQRGSWEPIATELGMEYVSPQTDTLEILRKFGEAKLVITEAMHGAIVADTMRIPWIPVTIHPHIDEFKWKDWTYSMGLDYRPISLPSISADDFIYYQGLRGNMKKFGIHGTDTIRPGQDRKMYLDYLSRRFSPSYEQLHHLTKSIQHTRKAVSKFARITKPLCKANARRALGQAMKSPQYLSGQALFDEKLLRMQEAIRTVEKFVS</sequence>
<protein>
    <recommendedName>
        <fullName evidence="1">Polysaccharide pyruvyl transferase domain-containing protein</fullName>
    </recommendedName>
</protein>
<evidence type="ECO:0000313" key="3">
    <source>
        <dbReference type="Proteomes" id="UP000218807"/>
    </source>
</evidence>
<name>A0A2A5KY01_9HYPH</name>
<dbReference type="AlphaFoldDB" id="A0A2A5KY01"/>
<evidence type="ECO:0000259" key="1">
    <source>
        <dbReference type="Pfam" id="PF04230"/>
    </source>
</evidence>
<feature type="domain" description="Polysaccharide pyruvyl transferase" evidence="1">
    <location>
        <begin position="122"/>
        <end position="192"/>
    </location>
</feature>
<gene>
    <name evidence="2" type="ORF">CPT34_05590</name>
</gene>
<reference evidence="2 3" key="1">
    <citation type="submission" date="2017-09" db="EMBL/GenBank/DDBJ databases">
        <title>Comparative genomics of rhizobia isolated from Phaseolus vulgaris in China.</title>
        <authorList>
            <person name="Tong W."/>
        </authorList>
    </citation>
    <scope>NUCLEOTIDE SEQUENCE [LARGE SCALE GENOMIC DNA]</scope>
    <source>
        <strain evidence="2 3">L101</strain>
    </source>
</reference>
<dbReference type="RefSeq" id="WP_009996572.1">
    <property type="nucleotide sequence ID" value="NZ_CP104152.1"/>
</dbReference>
<proteinExistence type="predicted"/>
<accession>A0A2A5KY01</accession>
<organism evidence="2 3">
    <name type="scientific">Rhizobium sophoriradicis</name>
    <dbReference type="NCBI Taxonomy" id="1535245"/>
    <lineage>
        <taxon>Bacteria</taxon>
        <taxon>Pseudomonadati</taxon>
        <taxon>Pseudomonadota</taxon>
        <taxon>Alphaproteobacteria</taxon>
        <taxon>Hyphomicrobiales</taxon>
        <taxon>Rhizobiaceae</taxon>
        <taxon>Rhizobium/Agrobacterium group</taxon>
        <taxon>Rhizobium</taxon>
    </lineage>
</organism>
<keyword evidence="3" id="KW-1185">Reference proteome</keyword>
<evidence type="ECO:0000313" key="2">
    <source>
        <dbReference type="EMBL" id="PCK81845.1"/>
    </source>
</evidence>
<dbReference type="Proteomes" id="UP000218807">
    <property type="component" value="Unassembled WGS sequence"/>
</dbReference>
<dbReference type="InterPro" id="IPR007345">
    <property type="entry name" value="Polysacch_pyruvyl_Trfase"/>
</dbReference>
<dbReference type="EMBL" id="NXDM01000004">
    <property type="protein sequence ID" value="PCK81845.1"/>
    <property type="molecule type" value="Genomic_DNA"/>
</dbReference>